<protein>
    <submittedName>
        <fullName evidence="2">Uncharacterized protein</fullName>
    </submittedName>
</protein>
<proteinExistence type="predicted"/>
<dbReference type="EMBL" id="KZ678128">
    <property type="protein sequence ID" value="PSN73905.1"/>
    <property type="molecule type" value="Genomic_DNA"/>
</dbReference>
<organism evidence="2 3">
    <name type="scientific">Corynespora cassiicola Philippines</name>
    <dbReference type="NCBI Taxonomy" id="1448308"/>
    <lineage>
        <taxon>Eukaryota</taxon>
        <taxon>Fungi</taxon>
        <taxon>Dikarya</taxon>
        <taxon>Ascomycota</taxon>
        <taxon>Pezizomycotina</taxon>
        <taxon>Dothideomycetes</taxon>
        <taxon>Pleosporomycetidae</taxon>
        <taxon>Pleosporales</taxon>
        <taxon>Corynesporascaceae</taxon>
        <taxon>Corynespora</taxon>
    </lineage>
</organism>
<evidence type="ECO:0000313" key="3">
    <source>
        <dbReference type="Proteomes" id="UP000240883"/>
    </source>
</evidence>
<feature type="compositionally biased region" description="Pro residues" evidence="1">
    <location>
        <begin position="85"/>
        <end position="97"/>
    </location>
</feature>
<feature type="region of interest" description="Disordered" evidence="1">
    <location>
        <begin position="64"/>
        <end position="175"/>
    </location>
</feature>
<sequence length="273" mass="29766">MTPSHAHVRSKLTGEMLTNPTPFSKTLCICVCLCLLTVAHFIDDPIHLRYRNKLRHEQLRRQQTGFVEDLNPSDAGGSPPSAKKPSPPKPAHLPPLHAPQTKTHPTPPVAPAPSPTPTSALAPAPAPAPAPAQHQRQRPREHVLLPSRQPPDRNRNTAATAAAPKHPLPRLGYSRTNSACHGRGCKIQGLTATEMRDAWSRMRPVALKPPPLVLFGRDIEAQLDKGDKKAVQWGHVEVFEYEGESDDDDDEKRNEGRDGDKRGGGGTQDGRVG</sequence>
<reference evidence="2 3" key="1">
    <citation type="journal article" date="2018" name="Front. Microbiol.">
        <title>Genome-Wide Analysis of Corynespora cassiicola Leaf Fall Disease Putative Effectors.</title>
        <authorList>
            <person name="Lopez D."/>
            <person name="Ribeiro S."/>
            <person name="Label P."/>
            <person name="Fumanal B."/>
            <person name="Venisse J.S."/>
            <person name="Kohler A."/>
            <person name="de Oliveira R.R."/>
            <person name="Labutti K."/>
            <person name="Lipzen A."/>
            <person name="Lail K."/>
            <person name="Bauer D."/>
            <person name="Ohm R.A."/>
            <person name="Barry K.W."/>
            <person name="Spatafora J."/>
            <person name="Grigoriev I.V."/>
            <person name="Martin F.M."/>
            <person name="Pujade-Renaud V."/>
        </authorList>
    </citation>
    <scope>NUCLEOTIDE SEQUENCE [LARGE SCALE GENOMIC DNA]</scope>
    <source>
        <strain evidence="2 3">Philippines</strain>
    </source>
</reference>
<evidence type="ECO:0000313" key="2">
    <source>
        <dbReference type="EMBL" id="PSN73905.1"/>
    </source>
</evidence>
<feature type="compositionally biased region" description="Gly residues" evidence="1">
    <location>
        <begin position="264"/>
        <end position="273"/>
    </location>
</feature>
<feature type="compositionally biased region" description="Pro residues" evidence="1">
    <location>
        <begin position="105"/>
        <end position="116"/>
    </location>
</feature>
<keyword evidence="3" id="KW-1185">Reference proteome</keyword>
<feature type="region of interest" description="Disordered" evidence="1">
    <location>
        <begin position="239"/>
        <end position="273"/>
    </location>
</feature>
<name>A0A2T2P8C8_CORCC</name>
<feature type="compositionally biased region" description="Basic and acidic residues" evidence="1">
    <location>
        <begin position="251"/>
        <end position="263"/>
    </location>
</feature>
<feature type="compositionally biased region" description="Acidic residues" evidence="1">
    <location>
        <begin position="239"/>
        <end position="250"/>
    </location>
</feature>
<accession>A0A2T2P8C8</accession>
<evidence type="ECO:0000256" key="1">
    <source>
        <dbReference type="SAM" id="MobiDB-lite"/>
    </source>
</evidence>
<gene>
    <name evidence="2" type="ORF">BS50DRAFT_627283</name>
</gene>
<dbReference type="Proteomes" id="UP000240883">
    <property type="component" value="Unassembled WGS sequence"/>
</dbReference>
<dbReference type="AlphaFoldDB" id="A0A2T2P8C8"/>